<organism evidence="1 2">
    <name type="scientific">Caenorhabditis nigoni</name>
    <dbReference type="NCBI Taxonomy" id="1611254"/>
    <lineage>
        <taxon>Eukaryota</taxon>
        <taxon>Metazoa</taxon>
        <taxon>Ecdysozoa</taxon>
        <taxon>Nematoda</taxon>
        <taxon>Chromadorea</taxon>
        <taxon>Rhabditida</taxon>
        <taxon>Rhabditina</taxon>
        <taxon>Rhabditomorpha</taxon>
        <taxon>Rhabditoidea</taxon>
        <taxon>Rhabditidae</taxon>
        <taxon>Peloderinae</taxon>
        <taxon>Caenorhabditis</taxon>
    </lineage>
</organism>
<dbReference type="EMBL" id="PDUG01000002">
    <property type="protein sequence ID" value="PIC46268.1"/>
    <property type="molecule type" value="Genomic_DNA"/>
</dbReference>
<keyword evidence="2" id="KW-1185">Reference proteome</keyword>
<proteinExistence type="predicted"/>
<evidence type="ECO:0000313" key="2">
    <source>
        <dbReference type="Proteomes" id="UP000230233"/>
    </source>
</evidence>
<name>A0A2G5V3A0_9PELO</name>
<gene>
    <name evidence="1" type="primary">Cni-Y38F1A.1</name>
    <name evidence="1" type="synonym">Cnig_chr_II.g6017</name>
    <name evidence="1" type="ORF">B9Z55_006017</name>
</gene>
<dbReference type="Proteomes" id="UP000230233">
    <property type="component" value="Chromosome II"/>
</dbReference>
<reference evidence="2" key="1">
    <citation type="submission" date="2017-10" db="EMBL/GenBank/DDBJ databases">
        <title>Rapid genome shrinkage in a self-fertile nematode reveals novel sperm competition proteins.</title>
        <authorList>
            <person name="Yin D."/>
            <person name="Schwarz E.M."/>
            <person name="Thomas C.G."/>
            <person name="Felde R.L."/>
            <person name="Korf I.F."/>
            <person name="Cutter A.D."/>
            <person name="Schartner C.M."/>
            <person name="Ralston E.J."/>
            <person name="Meyer B.J."/>
            <person name="Haag E.S."/>
        </authorList>
    </citation>
    <scope>NUCLEOTIDE SEQUENCE [LARGE SCALE GENOMIC DNA]</scope>
    <source>
        <strain evidence="2">JU1422</strain>
    </source>
</reference>
<dbReference type="AlphaFoldDB" id="A0A2G5V3A0"/>
<protein>
    <submittedName>
        <fullName evidence="1">Uncharacterized protein</fullName>
    </submittedName>
</protein>
<evidence type="ECO:0000313" key="1">
    <source>
        <dbReference type="EMBL" id="PIC46268.1"/>
    </source>
</evidence>
<accession>A0A2G5V3A0</accession>
<comment type="caution">
    <text evidence="1">The sequence shown here is derived from an EMBL/GenBank/DDBJ whole genome shotgun (WGS) entry which is preliminary data.</text>
</comment>
<sequence>MLSLTDKKSRHATTSHQQELNSYFGTSETKSKYAIQKTQKVVSVMSSSSMSESCQSGGTQYQISMPAFEAKIMAITDQTEELEKEIDQMRTLQEKIYEFRGSHVDRFERTKERIIELHSQMVSNGKNMVNVCNDTHKKLLEGAEPYLNSGYTPKDPEQLTTLQRVFQLRATIKGLEETMKRTQEIGPIAMGDHKMLSSLEAKQREAMRRREKLVNVKRLANEFPDGAQLHFLAVLPALLMILDRSENVSAYYQENFKKIESKIFELFESLTHNEPSNFNGIGSLLSTQSSSSLSNGEINLNSIKDHSEIPLDISSAASN</sequence>
<dbReference type="OrthoDB" id="5872348at2759"/>